<reference evidence="2 3" key="1">
    <citation type="journal article" date="2010" name="Genome Biol.">
        <title>A first genome assembly of the barley fungal pathogen Pyrenophora teres f. teres.</title>
        <authorList>
            <person name="Ellwood S.R."/>
            <person name="Liu Z."/>
            <person name="Syme R.A."/>
            <person name="Lai Z."/>
            <person name="Hane J.K."/>
            <person name="Keiper F."/>
            <person name="Moffat C.S."/>
            <person name="Oliver R.P."/>
            <person name="Friesen T.L."/>
        </authorList>
    </citation>
    <scope>NUCLEOTIDE SEQUENCE [LARGE SCALE GENOMIC DNA]</scope>
    <source>
        <strain evidence="2 3">0-1</strain>
    </source>
</reference>
<proteinExistence type="predicted"/>
<dbReference type="Proteomes" id="UP000001067">
    <property type="component" value="Unassembled WGS sequence"/>
</dbReference>
<dbReference type="EMBL" id="GL534768">
    <property type="protein sequence ID" value="EFQ91459.1"/>
    <property type="molecule type" value="Genomic_DNA"/>
</dbReference>
<accession>E3RS61</accession>
<gene>
    <name evidence="2" type="ORF">PTT_11713</name>
</gene>
<dbReference type="HOGENOM" id="CLU_044860_2_0_1"/>
<evidence type="ECO:0000313" key="3">
    <source>
        <dbReference type="Proteomes" id="UP000001067"/>
    </source>
</evidence>
<dbReference type="eggNOG" id="ENOG502SN70">
    <property type="taxonomic scope" value="Eukaryota"/>
</dbReference>
<name>E3RS61_PYRTT</name>
<feature type="region of interest" description="Disordered" evidence="1">
    <location>
        <begin position="328"/>
        <end position="355"/>
    </location>
</feature>
<feature type="compositionally biased region" description="Acidic residues" evidence="1">
    <location>
        <begin position="337"/>
        <end position="347"/>
    </location>
</feature>
<dbReference type="OrthoDB" id="3485856at2759"/>
<evidence type="ECO:0000313" key="2">
    <source>
        <dbReference type="EMBL" id="EFQ91459.1"/>
    </source>
</evidence>
<organism evidence="3">
    <name type="scientific">Pyrenophora teres f. teres (strain 0-1)</name>
    <name type="common">Barley net blotch fungus</name>
    <name type="synonym">Drechslera teres f. teres</name>
    <dbReference type="NCBI Taxonomy" id="861557"/>
    <lineage>
        <taxon>Eukaryota</taxon>
        <taxon>Fungi</taxon>
        <taxon>Dikarya</taxon>
        <taxon>Ascomycota</taxon>
        <taxon>Pezizomycotina</taxon>
        <taxon>Dothideomycetes</taxon>
        <taxon>Pleosporomycetidae</taxon>
        <taxon>Pleosporales</taxon>
        <taxon>Pleosporineae</taxon>
        <taxon>Pleosporaceae</taxon>
        <taxon>Pyrenophora</taxon>
    </lineage>
</organism>
<sequence>MSSSPNSEEAIQRITPLFSFMGPLLTPPHTNERPFTQAPRVIALFQEIRAGQHFDCQPWIEFLLVPGEVDEVQRLLERDEDLLGFVEDKIRYDYDLERHLFVVRMPTPVHGLFIGGVEDAILSRLKSIREGSGNTATFAQKVQPLRSTQICFPTESNPSTEISWHEPDASYAHEDAKYPGVIIEVSYSQKRKRLDRLAEDYLLDSNASVQAVVGLDIEYGKKGSCKATLTVWRAQVFHASTGDELRVEKEVEDEVFRDDLGNATDSLGLQLHLRDFACKELVQAQLGSEDEEIHISSQQLCKSLEAAERRVQQLQSGSLIQTFLSPNIKKRRRSETPPEEIGPEDETQYNQQEWNVAKRLKEKDWDYKDG</sequence>
<dbReference type="KEGG" id="pte:PTT_11713"/>
<protein>
    <submittedName>
        <fullName evidence="2">Uncharacterized protein</fullName>
    </submittedName>
</protein>
<dbReference type="AlphaFoldDB" id="E3RS61"/>
<evidence type="ECO:0000256" key="1">
    <source>
        <dbReference type="SAM" id="MobiDB-lite"/>
    </source>
</evidence>
<keyword evidence="3" id="KW-1185">Reference proteome</keyword>